<evidence type="ECO:0000256" key="1">
    <source>
        <dbReference type="SAM" id="MobiDB-lite"/>
    </source>
</evidence>
<sequence length="136" mass="15786">MSSRERDSPSESEGIWHPAREWLEEDELDTDFHPALETSEDDEWEDDMPNEDEELNLGDADVPASRLFELLASSGLQDILSSNGWPVPLEDQEQLEMEMEEEEDSDEDYVPIFRNRLRARRLGQPAKLPQFPIQRA</sequence>
<gene>
    <name evidence="2" type="ORF">N7460_011951</name>
</gene>
<feature type="compositionally biased region" description="Acidic residues" evidence="1">
    <location>
        <begin position="38"/>
        <end position="56"/>
    </location>
</feature>
<keyword evidence="3" id="KW-1185">Reference proteome</keyword>
<feature type="region of interest" description="Disordered" evidence="1">
    <location>
        <begin position="1"/>
        <end position="57"/>
    </location>
</feature>
<protein>
    <submittedName>
        <fullName evidence="2">Uncharacterized protein</fullName>
    </submittedName>
</protein>
<reference evidence="2" key="2">
    <citation type="submission" date="2023-01" db="EMBL/GenBank/DDBJ databases">
        <authorList>
            <person name="Petersen C."/>
        </authorList>
    </citation>
    <scope>NUCLEOTIDE SEQUENCE</scope>
    <source>
        <strain evidence="2">IBT 15450</strain>
    </source>
</reference>
<organism evidence="2 3">
    <name type="scientific">Penicillium canescens</name>
    <dbReference type="NCBI Taxonomy" id="5083"/>
    <lineage>
        <taxon>Eukaryota</taxon>
        <taxon>Fungi</taxon>
        <taxon>Dikarya</taxon>
        <taxon>Ascomycota</taxon>
        <taxon>Pezizomycotina</taxon>
        <taxon>Eurotiomycetes</taxon>
        <taxon>Eurotiomycetidae</taxon>
        <taxon>Eurotiales</taxon>
        <taxon>Aspergillaceae</taxon>
        <taxon>Penicillium</taxon>
    </lineage>
</organism>
<proteinExistence type="predicted"/>
<evidence type="ECO:0000313" key="3">
    <source>
        <dbReference type="Proteomes" id="UP001219568"/>
    </source>
</evidence>
<accession>A0AAD6N397</accession>
<dbReference type="Proteomes" id="UP001219568">
    <property type="component" value="Unassembled WGS sequence"/>
</dbReference>
<name>A0AAD6N397_PENCN</name>
<reference evidence="2" key="1">
    <citation type="journal article" date="2023" name="IMA Fungus">
        <title>Comparative genomic study of the Penicillium genus elucidates a diverse pangenome and 15 lateral gene transfer events.</title>
        <authorList>
            <person name="Petersen C."/>
            <person name="Sorensen T."/>
            <person name="Nielsen M.R."/>
            <person name="Sondergaard T.E."/>
            <person name="Sorensen J.L."/>
            <person name="Fitzpatrick D.A."/>
            <person name="Frisvad J.C."/>
            <person name="Nielsen K.L."/>
        </authorList>
    </citation>
    <scope>NUCLEOTIDE SEQUENCE</scope>
    <source>
        <strain evidence="2">IBT 15450</strain>
    </source>
</reference>
<comment type="caution">
    <text evidence="2">The sequence shown here is derived from an EMBL/GenBank/DDBJ whole genome shotgun (WGS) entry which is preliminary data.</text>
</comment>
<dbReference type="AlphaFoldDB" id="A0AAD6N397"/>
<evidence type="ECO:0000313" key="2">
    <source>
        <dbReference type="EMBL" id="KAJ6027134.1"/>
    </source>
</evidence>
<dbReference type="EMBL" id="JAQJZL010000015">
    <property type="protein sequence ID" value="KAJ6027134.1"/>
    <property type="molecule type" value="Genomic_DNA"/>
</dbReference>